<keyword evidence="3" id="KW-1185">Reference proteome</keyword>
<protein>
    <submittedName>
        <fullName evidence="2">Uncharacterized protein</fullName>
    </submittedName>
</protein>
<evidence type="ECO:0000313" key="3">
    <source>
        <dbReference type="Proteomes" id="UP000529783"/>
    </source>
</evidence>
<dbReference type="EMBL" id="JACCBA010000001">
    <property type="protein sequence ID" value="NYD46893.1"/>
    <property type="molecule type" value="Genomic_DNA"/>
</dbReference>
<keyword evidence="1" id="KW-0472">Membrane</keyword>
<sequence length="48" mass="5146">MNKKKHCGPGAVRPGAVRLMLGLVAVVAIAAIVKEMPALRRYLKAESM</sequence>
<gene>
    <name evidence="2" type="ORF">BJY14_002876</name>
</gene>
<comment type="caution">
    <text evidence="2">The sequence shown here is derived from an EMBL/GenBank/DDBJ whole genome shotgun (WGS) entry which is preliminary data.</text>
</comment>
<feature type="transmembrane region" description="Helical" evidence="1">
    <location>
        <begin position="15"/>
        <end position="33"/>
    </location>
</feature>
<proteinExistence type="predicted"/>
<evidence type="ECO:0000313" key="2">
    <source>
        <dbReference type="EMBL" id="NYD46893.1"/>
    </source>
</evidence>
<dbReference type="Proteomes" id="UP000529783">
    <property type="component" value="Unassembled WGS sequence"/>
</dbReference>
<keyword evidence="1" id="KW-1133">Transmembrane helix</keyword>
<dbReference type="AlphaFoldDB" id="A0A7Y9EFQ8"/>
<reference evidence="2 3" key="1">
    <citation type="submission" date="2020-07" db="EMBL/GenBank/DDBJ databases">
        <title>Sequencing the genomes of 1000 actinobacteria strains.</title>
        <authorList>
            <person name="Klenk H.-P."/>
        </authorList>
    </citation>
    <scope>NUCLEOTIDE SEQUENCE [LARGE SCALE GENOMIC DNA]</scope>
    <source>
        <strain evidence="2 3">DSM 40398</strain>
    </source>
</reference>
<evidence type="ECO:0000256" key="1">
    <source>
        <dbReference type="SAM" id="Phobius"/>
    </source>
</evidence>
<accession>A0A7Y9EFQ8</accession>
<name>A0A7Y9EFQ8_9ACTN</name>
<keyword evidence="1" id="KW-0812">Transmembrane</keyword>
<dbReference type="RefSeq" id="WP_179844070.1">
    <property type="nucleotide sequence ID" value="NZ_JACCBA010000001.1"/>
</dbReference>
<organism evidence="2 3">
    <name type="scientific">Actinomadura luteofluorescens</name>
    <dbReference type="NCBI Taxonomy" id="46163"/>
    <lineage>
        <taxon>Bacteria</taxon>
        <taxon>Bacillati</taxon>
        <taxon>Actinomycetota</taxon>
        <taxon>Actinomycetes</taxon>
        <taxon>Streptosporangiales</taxon>
        <taxon>Thermomonosporaceae</taxon>
        <taxon>Actinomadura</taxon>
    </lineage>
</organism>